<feature type="domain" description="DUF4236" evidence="2">
    <location>
        <begin position="3"/>
        <end position="56"/>
    </location>
</feature>
<keyword evidence="1" id="KW-0812">Transmembrane</keyword>
<proteinExistence type="predicted"/>
<feature type="transmembrane region" description="Helical" evidence="1">
    <location>
        <begin position="95"/>
        <end position="117"/>
    </location>
</feature>
<evidence type="ECO:0000313" key="4">
    <source>
        <dbReference type="Proteomes" id="UP001168216"/>
    </source>
</evidence>
<keyword evidence="1" id="KW-0472">Membrane</keyword>
<evidence type="ECO:0000313" key="3">
    <source>
        <dbReference type="EMBL" id="MDM5141808.1"/>
    </source>
</evidence>
<name>A0AAW7I6Q0_9GAMM</name>
<keyword evidence="1" id="KW-1133">Transmembrane helix</keyword>
<dbReference type="AlphaFoldDB" id="A0AAW7I6Q0"/>
<dbReference type="Pfam" id="PF14020">
    <property type="entry name" value="DUF4236"/>
    <property type="match status" value="1"/>
</dbReference>
<organism evidence="3 4">
    <name type="scientific">Aeromonas bestiarum</name>
    <dbReference type="NCBI Taxonomy" id="105751"/>
    <lineage>
        <taxon>Bacteria</taxon>
        <taxon>Pseudomonadati</taxon>
        <taxon>Pseudomonadota</taxon>
        <taxon>Gammaproteobacteria</taxon>
        <taxon>Aeromonadales</taxon>
        <taxon>Aeromonadaceae</taxon>
        <taxon>Aeromonas</taxon>
    </lineage>
</organism>
<reference evidence="3" key="1">
    <citation type="submission" date="2023-08" db="EMBL/GenBank/DDBJ databases">
        <title>WGS of Aeromonas isolates.</title>
        <authorList>
            <person name="Lee H."/>
        </authorList>
    </citation>
    <scope>NUCLEOTIDE SEQUENCE</scope>
    <source>
        <strain evidence="3">SL22</strain>
    </source>
</reference>
<evidence type="ECO:0000256" key="1">
    <source>
        <dbReference type="SAM" id="Phobius"/>
    </source>
</evidence>
<dbReference type="InterPro" id="IPR025330">
    <property type="entry name" value="DUF4236"/>
</dbReference>
<dbReference type="Proteomes" id="UP001168216">
    <property type="component" value="Unassembled WGS sequence"/>
</dbReference>
<dbReference type="RefSeq" id="WP_290022758.1">
    <property type="nucleotide sequence ID" value="NZ_JAOPLV010000010.1"/>
</dbReference>
<gene>
    <name evidence="3" type="ORF">OB959_18740</name>
</gene>
<protein>
    <submittedName>
        <fullName evidence="3">DUF4236 domain-containing protein</fullName>
    </submittedName>
</protein>
<dbReference type="EMBL" id="JAOPLV010000010">
    <property type="protein sequence ID" value="MDM5141808.1"/>
    <property type="molecule type" value="Genomic_DNA"/>
</dbReference>
<comment type="caution">
    <text evidence="3">The sequence shown here is derived from an EMBL/GenBank/DDBJ whole genome shotgun (WGS) entry which is preliminary data.</text>
</comment>
<sequence>MALKFRKRIKIAPGINLNLSKSGISTSLGRPGATVNIGKKGVKTTVGIPGTGISWSSTSSSSNGAQTADNGDERPGFWRTLCGIIDGVIVLAKSLVMLAIGCFVLWILLKIVGAILFS</sequence>
<accession>A0AAW7I6Q0</accession>
<evidence type="ECO:0000259" key="2">
    <source>
        <dbReference type="Pfam" id="PF14020"/>
    </source>
</evidence>